<name>A0AA36G6C9_9BILA</name>
<keyword evidence="1" id="KW-0949">S-adenosyl-L-methionine</keyword>
<sequence>MRLSLYLARQATAKGEHSEALLHYFVVLKTVDEKTRYADFAAEFSDALAQQLSGCSDVVMAHGVWKNALELFPESALVHEVLARDAFHRGEVGEAIERFQNCIRLTVGNERVAHRMNLANFKSQLFDAWHFPMINDAKRNAKFAEAIGKATSPGDLLFEIGSGTALLSLVAARITPNVISCEYNPILAKISREVRAQNGLSNRIQIIEERSFEIEISLKAQVILSETMDCCVFGEGTVATMLDAHRRIAAPNAKFIPEKATVFLALLSSESIHATHVAYVGDVAVCSTWVTQENSLSSRPEDRDPYWSAYLKDYPDTFVASDWTPALSVDFTSEAQLEDMVDSPMNGTLLLMATKEAKVHAIASAFSSRIYGDVTIDTMSDESCWPNGIYPLLEPLEMKPGDELAVSWTVRDGATRLEISIPERKRDIPHLSVFTQSNGEVLHLHDKAAQELLLAQIPEQTPCRVHDLTACVAVSYRIATERPSAKLSICQPDLSLLNLVMLKTEADVMIAPLQGEQDLILHWPFRLDGTLCKNSLDWVATARHYSMDATVFPGQFLAVGQLVFSDFLHNRSRPNPSSHLGFDLSPIAPFSLFEYRDIATANFPHTAMSANFELMPFSMDSALDTTIASEPVLLNRTLTTRVPVTSSGICDGVVYWWKVDRYESRSAGCNISAFIFPQRICVSEGDVLEVRADFYRGDLLVEAKKAE</sequence>
<evidence type="ECO:0000256" key="1">
    <source>
        <dbReference type="ARBA" id="ARBA00022691"/>
    </source>
</evidence>
<dbReference type="Proteomes" id="UP001177023">
    <property type="component" value="Unassembled WGS sequence"/>
</dbReference>
<dbReference type="GO" id="GO:0016274">
    <property type="term" value="F:protein-arginine N-methyltransferase activity"/>
    <property type="evidence" value="ECO:0007669"/>
    <property type="project" value="InterPro"/>
</dbReference>
<dbReference type="SUPFAM" id="SSF48452">
    <property type="entry name" value="TPR-like"/>
    <property type="match status" value="1"/>
</dbReference>
<dbReference type="GO" id="GO:0005634">
    <property type="term" value="C:nucleus"/>
    <property type="evidence" value="ECO:0007669"/>
    <property type="project" value="TreeGrafter"/>
</dbReference>
<organism evidence="2 3">
    <name type="scientific">Mesorhabditis spiculigera</name>
    <dbReference type="NCBI Taxonomy" id="96644"/>
    <lineage>
        <taxon>Eukaryota</taxon>
        <taxon>Metazoa</taxon>
        <taxon>Ecdysozoa</taxon>
        <taxon>Nematoda</taxon>
        <taxon>Chromadorea</taxon>
        <taxon>Rhabditida</taxon>
        <taxon>Rhabditina</taxon>
        <taxon>Rhabditomorpha</taxon>
        <taxon>Rhabditoidea</taxon>
        <taxon>Rhabditidae</taxon>
        <taxon>Mesorhabditinae</taxon>
        <taxon>Mesorhabditis</taxon>
    </lineage>
</organism>
<dbReference type="AlphaFoldDB" id="A0AA36G6C9"/>
<dbReference type="GO" id="GO:0042054">
    <property type="term" value="F:histone methyltransferase activity"/>
    <property type="evidence" value="ECO:0007669"/>
    <property type="project" value="TreeGrafter"/>
</dbReference>
<dbReference type="PANTHER" id="PTHR11006:SF60">
    <property type="entry name" value="PROTEIN ARGININE N-METHYLTRANSFERASE 9"/>
    <property type="match status" value="1"/>
</dbReference>
<evidence type="ECO:0000313" key="3">
    <source>
        <dbReference type="Proteomes" id="UP001177023"/>
    </source>
</evidence>
<dbReference type="Gene3D" id="3.40.50.150">
    <property type="entry name" value="Vaccinia Virus protein VP39"/>
    <property type="match status" value="1"/>
</dbReference>
<dbReference type="Gene3D" id="2.70.160.11">
    <property type="entry name" value="Hnrnp arginine n-methyltransferase1"/>
    <property type="match status" value="2"/>
</dbReference>
<dbReference type="EMBL" id="CATQJA010002657">
    <property type="protein sequence ID" value="CAJ0579753.1"/>
    <property type="molecule type" value="Genomic_DNA"/>
</dbReference>
<keyword evidence="3" id="KW-1185">Reference proteome</keyword>
<dbReference type="InterPro" id="IPR011990">
    <property type="entry name" value="TPR-like_helical_dom_sf"/>
</dbReference>
<dbReference type="SUPFAM" id="SSF53335">
    <property type="entry name" value="S-adenosyl-L-methionine-dependent methyltransferases"/>
    <property type="match status" value="1"/>
</dbReference>
<evidence type="ECO:0008006" key="4">
    <source>
        <dbReference type="Google" id="ProtNLM"/>
    </source>
</evidence>
<gene>
    <name evidence="2" type="ORF">MSPICULIGERA_LOCUS17959</name>
</gene>
<dbReference type="InterPro" id="IPR029063">
    <property type="entry name" value="SAM-dependent_MTases_sf"/>
</dbReference>
<evidence type="ECO:0000313" key="2">
    <source>
        <dbReference type="EMBL" id="CAJ0579753.1"/>
    </source>
</evidence>
<dbReference type="PANTHER" id="PTHR11006">
    <property type="entry name" value="PROTEIN ARGININE N-METHYLTRANSFERASE"/>
    <property type="match status" value="1"/>
</dbReference>
<comment type="caution">
    <text evidence="2">The sequence shown here is derived from an EMBL/GenBank/DDBJ whole genome shotgun (WGS) entry which is preliminary data.</text>
</comment>
<dbReference type="InterPro" id="IPR025799">
    <property type="entry name" value="Arg_MeTrfase"/>
</dbReference>
<dbReference type="Gene3D" id="1.25.40.10">
    <property type="entry name" value="Tetratricopeptide repeat domain"/>
    <property type="match status" value="1"/>
</dbReference>
<feature type="non-terminal residue" evidence="2">
    <location>
        <position position="707"/>
    </location>
</feature>
<protein>
    <recommendedName>
        <fullName evidence="4">Protein arginine N-methyltransferase 7</fullName>
    </recommendedName>
</protein>
<proteinExistence type="predicted"/>
<reference evidence="2" key="1">
    <citation type="submission" date="2023-06" db="EMBL/GenBank/DDBJ databases">
        <authorList>
            <person name="Delattre M."/>
        </authorList>
    </citation>
    <scope>NUCLEOTIDE SEQUENCE</scope>
    <source>
        <strain evidence="2">AF72</strain>
    </source>
</reference>
<accession>A0AA36G6C9</accession>